<proteinExistence type="predicted"/>
<reference evidence="1 2" key="2">
    <citation type="journal article" date="2023" name="Mol. Biol. Evol.">
        <title>Genomics of Secondarily Temperate Adaptation in the Only Non-Antarctic Icefish.</title>
        <authorList>
            <person name="Rivera-Colon A.G."/>
            <person name="Rayamajhi N."/>
            <person name="Minhas B.F."/>
            <person name="Madrigal G."/>
            <person name="Bilyk K.T."/>
            <person name="Yoon V."/>
            <person name="Hune M."/>
            <person name="Gregory S."/>
            <person name="Cheng C.H.C."/>
            <person name="Catchen J.M."/>
        </authorList>
    </citation>
    <scope>NUCLEOTIDE SEQUENCE [LARGE SCALE GENOMIC DNA]</scope>
    <source>
        <strain evidence="1">JMC-PN-2008</strain>
    </source>
</reference>
<protein>
    <submittedName>
        <fullName evidence="1">Uncharacterized protein</fullName>
    </submittedName>
</protein>
<gene>
    <name evidence="1" type="ORF">PBY51_006033</name>
</gene>
<dbReference type="EMBL" id="JAUZQC010000025">
    <property type="protein sequence ID" value="KAK5848417.1"/>
    <property type="molecule type" value="Genomic_DNA"/>
</dbReference>
<dbReference type="AlphaFoldDB" id="A0AAN7WR05"/>
<sequence>MAELHIDCLMNEVIILIIQCRCPELFPPLSSRLYRTQLPEEIGGQDAEYFMRQERLDKTLHVLETEILPIATEKIHPM</sequence>
<reference evidence="1 2" key="1">
    <citation type="journal article" date="2023" name="Genes (Basel)">
        <title>Chromosome-Level Genome Assembly and Circadian Gene Repertoire of the Patagonia Blennie Eleginops maclovinus-The Closest Ancestral Proxy of Antarctic Cryonotothenioids.</title>
        <authorList>
            <person name="Cheng C.C."/>
            <person name="Rivera-Colon A.G."/>
            <person name="Minhas B.F."/>
            <person name="Wilson L."/>
            <person name="Rayamajhi N."/>
            <person name="Vargas-Chacoff L."/>
            <person name="Catchen J.M."/>
        </authorList>
    </citation>
    <scope>NUCLEOTIDE SEQUENCE [LARGE SCALE GENOMIC DNA]</scope>
    <source>
        <strain evidence="1">JMC-PN-2008</strain>
    </source>
</reference>
<dbReference type="Proteomes" id="UP001346869">
    <property type="component" value="Unassembled WGS sequence"/>
</dbReference>
<comment type="caution">
    <text evidence="1">The sequence shown here is derived from an EMBL/GenBank/DDBJ whole genome shotgun (WGS) entry which is preliminary data.</text>
</comment>
<keyword evidence="2" id="KW-1185">Reference proteome</keyword>
<evidence type="ECO:0000313" key="1">
    <source>
        <dbReference type="EMBL" id="KAK5848417.1"/>
    </source>
</evidence>
<organism evidence="1 2">
    <name type="scientific">Eleginops maclovinus</name>
    <name type="common">Patagonian blennie</name>
    <name type="synonym">Eleginus maclovinus</name>
    <dbReference type="NCBI Taxonomy" id="56733"/>
    <lineage>
        <taxon>Eukaryota</taxon>
        <taxon>Metazoa</taxon>
        <taxon>Chordata</taxon>
        <taxon>Craniata</taxon>
        <taxon>Vertebrata</taxon>
        <taxon>Euteleostomi</taxon>
        <taxon>Actinopterygii</taxon>
        <taxon>Neopterygii</taxon>
        <taxon>Teleostei</taxon>
        <taxon>Neoteleostei</taxon>
        <taxon>Acanthomorphata</taxon>
        <taxon>Eupercaria</taxon>
        <taxon>Perciformes</taxon>
        <taxon>Notothenioidei</taxon>
        <taxon>Eleginopidae</taxon>
        <taxon>Eleginops</taxon>
    </lineage>
</organism>
<evidence type="ECO:0000313" key="2">
    <source>
        <dbReference type="Proteomes" id="UP001346869"/>
    </source>
</evidence>
<accession>A0AAN7WR05</accession>
<name>A0AAN7WR05_ELEMC</name>